<protein>
    <recommendedName>
        <fullName evidence="1">DUF397 domain-containing protein</fullName>
    </recommendedName>
</protein>
<name>A0A1K1UH33_STRAR</name>
<sequence length="69" mass="7353">MTTHEPAGAHWFRSSYSNNQGGECVEGARLDGHRMAVRDSKDPGQGACVFPAVAWSAFVDEVKSGDTVA</sequence>
<dbReference type="Proteomes" id="UP000181909">
    <property type="component" value="Unassembled WGS sequence"/>
</dbReference>
<dbReference type="EMBL" id="FPJO01000001">
    <property type="protein sequence ID" value="SFX11747.1"/>
    <property type="molecule type" value="Genomic_DNA"/>
</dbReference>
<gene>
    <name evidence="2" type="ORF">SAMN02787144_1001546</name>
</gene>
<dbReference type="STRING" id="1893.SAMN02787144_1001546"/>
<dbReference type="Pfam" id="PF04149">
    <property type="entry name" value="DUF397"/>
    <property type="match status" value="1"/>
</dbReference>
<evidence type="ECO:0000313" key="3">
    <source>
        <dbReference type="Proteomes" id="UP000181909"/>
    </source>
</evidence>
<evidence type="ECO:0000313" key="2">
    <source>
        <dbReference type="EMBL" id="SFX11747.1"/>
    </source>
</evidence>
<dbReference type="AlphaFoldDB" id="A0A1K1UH33"/>
<reference evidence="2 3" key="1">
    <citation type="submission" date="2016-11" db="EMBL/GenBank/DDBJ databases">
        <authorList>
            <person name="Jaros S."/>
            <person name="Januszkiewicz K."/>
            <person name="Wedrychowicz H."/>
        </authorList>
    </citation>
    <scope>NUCLEOTIDE SEQUENCE [LARGE SCALE GENOMIC DNA]</scope>
    <source>
        <strain evidence="2 3">OK807</strain>
    </source>
</reference>
<accession>A0A1K1UH33</accession>
<dbReference type="InterPro" id="IPR007278">
    <property type="entry name" value="DUF397"/>
</dbReference>
<dbReference type="RefSeq" id="WP_107408149.1">
    <property type="nucleotide sequence ID" value="NZ_CP108276.1"/>
</dbReference>
<proteinExistence type="predicted"/>
<organism evidence="2 3">
    <name type="scientific">Streptomyces atratus</name>
    <dbReference type="NCBI Taxonomy" id="1893"/>
    <lineage>
        <taxon>Bacteria</taxon>
        <taxon>Bacillati</taxon>
        <taxon>Actinomycetota</taxon>
        <taxon>Actinomycetes</taxon>
        <taxon>Kitasatosporales</taxon>
        <taxon>Streptomycetaceae</taxon>
        <taxon>Streptomyces</taxon>
    </lineage>
</organism>
<dbReference type="OrthoDB" id="4570646at2"/>
<evidence type="ECO:0000259" key="1">
    <source>
        <dbReference type="Pfam" id="PF04149"/>
    </source>
</evidence>
<feature type="domain" description="DUF397" evidence="1">
    <location>
        <begin position="9"/>
        <end position="63"/>
    </location>
</feature>